<evidence type="ECO:0000256" key="1">
    <source>
        <dbReference type="ARBA" id="ARBA00001412"/>
    </source>
</evidence>
<feature type="domain" description="Glycoside hydrolase family 42 N-terminal" evidence="10">
    <location>
        <begin position="11"/>
        <end position="386"/>
    </location>
</feature>
<feature type="binding site" evidence="8">
    <location>
        <position position="110"/>
    </location>
    <ligand>
        <name>substrate</name>
    </ligand>
</feature>
<feature type="active site" description="Proton donor" evidence="7">
    <location>
        <position position="149"/>
    </location>
</feature>
<feature type="binding site" evidence="8">
    <location>
        <position position="317"/>
    </location>
    <ligand>
        <name>substrate</name>
    </ligand>
</feature>
<dbReference type="InterPro" id="IPR029062">
    <property type="entry name" value="Class_I_gatase-like"/>
</dbReference>
<keyword evidence="4 6" id="KW-0378">Hydrolase</keyword>
<dbReference type="GO" id="GO:0005975">
    <property type="term" value="P:carbohydrate metabolic process"/>
    <property type="evidence" value="ECO:0007669"/>
    <property type="project" value="InterPro"/>
</dbReference>
<dbReference type="InterPro" id="IPR013780">
    <property type="entry name" value="Glyco_hydro_b"/>
</dbReference>
<dbReference type="Gene3D" id="3.20.20.80">
    <property type="entry name" value="Glycosidases"/>
    <property type="match status" value="1"/>
</dbReference>
<evidence type="ECO:0000256" key="6">
    <source>
        <dbReference type="PIRNR" id="PIRNR001084"/>
    </source>
</evidence>
<name>A0A938X0P2_9CLOT</name>
<evidence type="ECO:0000313" key="13">
    <source>
        <dbReference type="Proteomes" id="UP000713880"/>
    </source>
</evidence>
<dbReference type="Gene3D" id="2.60.40.1180">
    <property type="entry name" value="Golgi alpha-mannosidase II"/>
    <property type="match status" value="1"/>
</dbReference>
<dbReference type="InterPro" id="IPR013529">
    <property type="entry name" value="Glyco_hydro_42_N"/>
</dbReference>
<dbReference type="Proteomes" id="UP000713880">
    <property type="component" value="Unassembled WGS sequence"/>
</dbReference>
<dbReference type="PIRSF" id="PIRSF001084">
    <property type="entry name" value="B-galactosidase"/>
    <property type="match status" value="1"/>
</dbReference>
<keyword evidence="13" id="KW-1185">Reference proteome</keyword>
<comment type="caution">
    <text evidence="12">The sequence shown here is derived from an EMBL/GenBank/DDBJ whole genome shotgun (WGS) entry which is preliminary data.</text>
</comment>
<proteinExistence type="inferred from homology"/>
<dbReference type="Pfam" id="PF08532">
    <property type="entry name" value="Glyco_hydro_42M"/>
    <property type="match status" value="1"/>
</dbReference>
<comment type="catalytic activity">
    <reaction evidence="1 6">
        <text>Hydrolysis of terminal non-reducing beta-D-galactose residues in beta-D-galactosides.</text>
        <dbReference type="EC" id="3.2.1.23"/>
    </reaction>
</comment>
<evidence type="ECO:0000313" key="12">
    <source>
        <dbReference type="EMBL" id="MBM6825898.1"/>
    </source>
</evidence>
<dbReference type="PANTHER" id="PTHR36447">
    <property type="entry name" value="BETA-GALACTOSIDASE GANA"/>
    <property type="match status" value="1"/>
</dbReference>
<feature type="binding site" evidence="8">
    <location>
        <position position="148"/>
    </location>
    <ligand>
        <name>substrate</name>
    </ligand>
</feature>
<evidence type="ECO:0000259" key="11">
    <source>
        <dbReference type="Pfam" id="PF08532"/>
    </source>
</evidence>
<reference evidence="12" key="1">
    <citation type="submission" date="2020-08" db="EMBL/GenBank/DDBJ databases">
        <authorList>
            <person name="Cejkova D."/>
            <person name="Kubasova T."/>
            <person name="Jahodarova E."/>
            <person name="Rychlik I."/>
        </authorList>
    </citation>
    <scope>NUCLEOTIDE SEQUENCE</scope>
    <source>
        <strain evidence="12">An420c</strain>
    </source>
</reference>
<evidence type="ECO:0000259" key="10">
    <source>
        <dbReference type="Pfam" id="PF02449"/>
    </source>
</evidence>
<dbReference type="GO" id="GO:0046872">
    <property type="term" value="F:metal ion binding"/>
    <property type="evidence" value="ECO:0007669"/>
    <property type="project" value="UniProtKB-KW"/>
</dbReference>
<evidence type="ECO:0000256" key="7">
    <source>
        <dbReference type="PIRSR" id="PIRSR001084-1"/>
    </source>
</evidence>
<organism evidence="12 13">
    <name type="scientific">Mordavella massiliensis</name>
    <dbReference type="NCBI Taxonomy" id="1871024"/>
    <lineage>
        <taxon>Bacteria</taxon>
        <taxon>Bacillati</taxon>
        <taxon>Bacillota</taxon>
        <taxon>Clostridia</taxon>
        <taxon>Eubacteriales</taxon>
        <taxon>Clostridiaceae</taxon>
        <taxon>Mordavella</taxon>
    </lineage>
</organism>
<evidence type="ECO:0000256" key="5">
    <source>
        <dbReference type="ARBA" id="ARBA00023295"/>
    </source>
</evidence>
<evidence type="ECO:0000256" key="2">
    <source>
        <dbReference type="ARBA" id="ARBA00005940"/>
    </source>
</evidence>
<dbReference type="EC" id="3.2.1.23" evidence="3 6"/>
<evidence type="ECO:0000256" key="8">
    <source>
        <dbReference type="PIRSR" id="PIRSR001084-2"/>
    </source>
</evidence>
<dbReference type="PANTHER" id="PTHR36447:SF1">
    <property type="entry name" value="BETA-GALACTOSIDASE GANA"/>
    <property type="match status" value="1"/>
</dbReference>
<dbReference type="GO" id="GO:0009341">
    <property type="term" value="C:beta-galactosidase complex"/>
    <property type="evidence" value="ECO:0007669"/>
    <property type="project" value="InterPro"/>
</dbReference>
<dbReference type="EMBL" id="JACJLV010000004">
    <property type="protein sequence ID" value="MBM6825898.1"/>
    <property type="molecule type" value="Genomic_DNA"/>
</dbReference>
<dbReference type="RefSeq" id="WP_204907964.1">
    <property type="nucleotide sequence ID" value="NZ_JACJLV010000004.1"/>
</dbReference>
<dbReference type="CDD" id="cd03143">
    <property type="entry name" value="A4_beta-galactosidase_middle_domain"/>
    <property type="match status" value="1"/>
</dbReference>
<feature type="binding site" evidence="9">
    <location>
        <position position="161"/>
    </location>
    <ligand>
        <name>Zn(2+)</name>
        <dbReference type="ChEBI" id="CHEBI:29105"/>
    </ligand>
</feature>
<dbReference type="InterPro" id="IPR013738">
    <property type="entry name" value="Beta_galactosidase_Trimer"/>
</dbReference>
<evidence type="ECO:0000256" key="9">
    <source>
        <dbReference type="PIRSR" id="PIRSR001084-3"/>
    </source>
</evidence>
<feature type="binding site" evidence="9">
    <location>
        <position position="114"/>
    </location>
    <ligand>
        <name>Zn(2+)</name>
        <dbReference type="ChEBI" id="CHEBI:29105"/>
    </ligand>
</feature>
<accession>A0A938X0P2</accession>
<dbReference type="SUPFAM" id="SSF51445">
    <property type="entry name" value="(Trans)glycosidases"/>
    <property type="match status" value="1"/>
</dbReference>
<keyword evidence="5 6" id="KW-0326">Glycosidase</keyword>
<dbReference type="SUPFAM" id="SSF52317">
    <property type="entry name" value="Class I glutamine amidotransferase-like"/>
    <property type="match status" value="1"/>
</dbReference>
<feature type="binding site" evidence="9">
    <location>
        <position position="159"/>
    </location>
    <ligand>
        <name>Zn(2+)</name>
        <dbReference type="ChEBI" id="CHEBI:29105"/>
    </ligand>
</feature>
<feature type="domain" description="Beta-galactosidase trimerisation" evidence="11">
    <location>
        <begin position="400"/>
        <end position="603"/>
    </location>
</feature>
<keyword evidence="9" id="KW-0862">Zinc</keyword>
<dbReference type="AlphaFoldDB" id="A0A938X0P2"/>
<protein>
    <recommendedName>
        <fullName evidence="3 6">Beta-galactosidase</fullName>
        <shortName evidence="6">Beta-gal</shortName>
        <ecNumber evidence="3 6">3.2.1.23</ecNumber>
    </recommendedName>
</protein>
<sequence>MLRGHLLHGGDYNPEQWLDHPEILEEDIRLMQEAHVNCVSLGIFSWAVLEPSEGTYTLDWLEEIIDNLGKAGIQVILATPSGAMPHWLTARYPEVMQVQADGRRNLPGKRHNFCYTSPVMREKISALDRELSRRLGMKENVILWHLSNELGGNFADGACHCELCQQAFRQWLKERYGTLEALNNAWWTRFWSRMYTDWDQIHSPAPNGETTITGLVVDWRRFVSDQISDFCGMERRAVAEYSDRPATANFMYFFKSIDYHRLQKEIDIVSWDNYPCWHKKKDEVPVAVQAALNHSQMRSLKKEPFLLMESTPSQVSWRTCNPLKRPGMHMLSSMQAVAHGSDSVLYFQWRKGRGAFEKFHGAVVDHKNGSNTRTFREVTETGKRLEGLGEILEGTVNRPKAAVVFDWANWWAVEDMSGPRLDLNYPDCVTEHYRALWEKGIEADIVDMDDDLSGYALVCAPLNYMYKPGYAEKVRDFVEKGGIYVTTYFSGVVNETDLCFTGHHPLEDVLGVIQEETDAPSEEFENQFCYRGESYPARNLCEVVHAKETARVLSVYERDYYAGYPVVTCNPYGKGKAYYLAAGSDLAFLGAFYQDVLKEAGLENPLGTGLPYGVSVTERCTAGDANDPHQKRVVFVMNFKNEPVTVEGIGRWTDAENGESIQGSLALEPFGCRVLLFDSAVHADGHDLAGEVFAAGV</sequence>
<dbReference type="GO" id="GO:0004565">
    <property type="term" value="F:beta-galactosidase activity"/>
    <property type="evidence" value="ECO:0007669"/>
    <property type="project" value="UniProtKB-EC"/>
</dbReference>
<dbReference type="Gene3D" id="3.40.50.880">
    <property type="match status" value="1"/>
</dbReference>
<feature type="binding site" evidence="9">
    <location>
        <position position="164"/>
    </location>
    <ligand>
        <name>Zn(2+)</name>
        <dbReference type="ChEBI" id="CHEBI:29105"/>
    </ligand>
</feature>
<evidence type="ECO:0000256" key="3">
    <source>
        <dbReference type="ARBA" id="ARBA00012756"/>
    </source>
</evidence>
<reference evidence="12" key="2">
    <citation type="journal article" date="2021" name="Sci. Rep.">
        <title>The distribution of antibiotic resistance genes in chicken gut microbiota commensals.</title>
        <authorList>
            <person name="Juricova H."/>
            <person name="Matiasovicova J."/>
            <person name="Kubasova T."/>
            <person name="Cejkova D."/>
            <person name="Rychlik I."/>
        </authorList>
    </citation>
    <scope>NUCLEOTIDE SEQUENCE</scope>
    <source>
        <strain evidence="12">An420c</strain>
    </source>
</reference>
<feature type="active site" description="Nucleophile" evidence="7">
    <location>
        <position position="309"/>
    </location>
</feature>
<dbReference type="InterPro" id="IPR017853">
    <property type="entry name" value="GH"/>
</dbReference>
<gene>
    <name evidence="12" type="ORF">H6A13_02105</name>
</gene>
<comment type="similarity">
    <text evidence="2 6">Belongs to the glycosyl hydrolase 42 family.</text>
</comment>
<dbReference type="Pfam" id="PF02449">
    <property type="entry name" value="Glyco_hydro_42"/>
    <property type="match status" value="1"/>
</dbReference>
<evidence type="ECO:0000256" key="4">
    <source>
        <dbReference type="ARBA" id="ARBA00022801"/>
    </source>
</evidence>
<keyword evidence="9" id="KW-0479">Metal-binding</keyword>
<dbReference type="InterPro" id="IPR003476">
    <property type="entry name" value="Glyco_hydro_42"/>
</dbReference>